<dbReference type="Proteomes" id="UP001149090">
    <property type="component" value="Unassembled WGS sequence"/>
</dbReference>
<dbReference type="InterPro" id="IPR036305">
    <property type="entry name" value="RGS_sf"/>
</dbReference>
<feature type="compositionally biased region" description="Basic and acidic residues" evidence="2">
    <location>
        <begin position="403"/>
        <end position="420"/>
    </location>
</feature>
<feature type="domain" description="RGS" evidence="3">
    <location>
        <begin position="443"/>
        <end position="543"/>
    </location>
</feature>
<dbReference type="Pfam" id="PF00615">
    <property type="entry name" value="RGS"/>
    <property type="match status" value="1"/>
</dbReference>
<dbReference type="InterPro" id="IPR044926">
    <property type="entry name" value="RGS_subdomain_2"/>
</dbReference>
<feature type="region of interest" description="Disordered" evidence="2">
    <location>
        <begin position="385"/>
        <end position="420"/>
    </location>
</feature>
<dbReference type="InterPro" id="IPR016137">
    <property type="entry name" value="RGS"/>
</dbReference>
<dbReference type="PANTHER" id="PTHR46361">
    <property type="entry name" value="ELECTRON CARRIER/ PROTEIN DISULFIDE OXIDOREDUCTASE"/>
    <property type="match status" value="1"/>
</dbReference>
<evidence type="ECO:0000256" key="1">
    <source>
        <dbReference type="SAM" id="Coils"/>
    </source>
</evidence>
<dbReference type="Gene3D" id="1.10.167.10">
    <property type="entry name" value="Regulator of G-protein Signalling 4, domain 2"/>
    <property type="match status" value="1"/>
</dbReference>
<organism evidence="4 5">
    <name type="scientific">Anaeramoeba ignava</name>
    <name type="common">Anaerobic marine amoeba</name>
    <dbReference type="NCBI Taxonomy" id="1746090"/>
    <lineage>
        <taxon>Eukaryota</taxon>
        <taxon>Metamonada</taxon>
        <taxon>Anaeramoebidae</taxon>
        <taxon>Anaeramoeba</taxon>
    </lineage>
</organism>
<evidence type="ECO:0000313" key="4">
    <source>
        <dbReference type="EMBL" id="KAJ5069618.1"/>
    </source>
</evidence>
<dbReference type="AlphaFoldDB" id="A0A9Q0LBE4"/>
<dbReference type="OrthoDB" id="418495at2759"/>
<evidence type="ECO:0000259" key="3">
    <source>
        <dbReference type="PROSITE" id="PS50132"/>
    </source>
</evidence>
<feature type="coiled-coil region" evidence="1">
    <location>
        <begin position="234"/>
        <end position="284"/>
    </location>
</feature>
<dbReference type="CDD" id="cd07440">
    <property type="entry name" value="RGS"/>
    <property type="match status" value="1"/>
</dbReference>
<sequence length="858" mass="99841">MGNIKTFAKQIPKNQTKQFKQTLQESTNAVVLLKQTGVFEFASEAAIKMFGAKSRKELSKQTFLNTLVIFQNHIQLPSQRVVDMVVLRAQENKGQISLDLQCRTLSGTSFWAHIKFEIIQLGSNTVFYLELQPADEPPKETFIALDLDFESKLQSENQSQEIQTLKHQIKKLKFEIQTLKSQDLSGSLQMKLGGAQQRFNDKVKENDLLSIDLEKITKEIKSYNEGAPKIIEELKVTEQTIKDLNSSIESVKNEIKQLKEDKKNEEKRNKIAELEKEFEQRKVDQELFQKQLTDSNDFLENISKIPENNETSREEEIKEIENSLEQVKEQVMEGQEWNLFEKNRDPQSQHIIEKRLKTLKNQIKQKAFENRQLLAEIEQYKQNVKTDGTNNQTQTSDALVSNSERDGEFSDISERAHSQESLKRYQSVQVTDSALEKFDENEVFNNLLVKPEILQIFKEFLCENFKQESLLFYLEVEKFRKITEVEKLKTAANEIYVKFIKTESLFEINIKKKLREEIEMLITKEAITRGMFDQSQEKMKKMIYETFIYALKISRNLFRTVNNPKEQYQPKVMKKATLLSKPRNETALNISIKFKGEIEGACLLSQELVNSVIDLFSSFYSISTEQIDFVKLSQSVVFSRFVNSTIKLQKVDLALLSEEERKSFFINIYNVLLSQSAITNGISNDKAQITRFMTENRYKIGQNFFSLLDIRDGILRNNQSHSNKQKIIPHFESGDIRTKYSIPLDPRIHFAISGFNIHSPPMRAYDPNSINQELENSTKQYIEKHMKISHKTKKALLPYIFQLFASDFGSSPKNELEWISKFYQSAEENEPLNTYEAKFLPQTFHPMVIFDTSSNIQK</sequence>
<dbReference type="PROSITE" id="PS50132">
    <property type="entry name" value="RGS"/>
    <property type="match status" value="1"/>
</dbReference>
<dbReference type="SMART" id="SM00315">
    <property type="entry name" value="RGS"/>
    <property type="match status" value="1"/>
</dbReference>
<proteinExistence type="predicted"/>
<dbReference type="InterPro" id="IPR035965">
    <property type="entry name" value="PAS-like_dom_sf"/>
</dbReference>
<accession>A0A9Q0LBE4</accession>
<dbReference type="Pfam" id="PF04784">
    <property type="entry name" value="DUF547"/>
    <property type="match status" value="1"/>
</dbReference>
<gene>
    <name evidence="4" type="ORF">M0811_02188</name>
</gene>
<name>A0A9Q0LBE4_ANAIG</name>
<reference evidence="4" key="1">
    <citation type="submission" date="2022-10" db="EMBL/GenBank/DDBJ databases">
        <title>Novel sulphate-reducing endosymbionts in the free-living metamonad Anaeramoeba.</title>
        <authorList>
            <person name="Jerlstrom-Hultqvist J."/>
            <person name="Cepicka I."/>
            <person name="Gallot-Lavallee L."/>
            <person name="Salas-Leiva D."/>
            <person name="Curtis B.A."/>
            <person name="Zahonova K."/>
            <person name="Pipaliya S."/>
            <person name="Dacks J."/>
            <person name="Roger A.J."/>
        </authorList>
    </citation>
    <scope>NUCLEOTIDE SEQUENCE</scope>
    <source>
        <strain evidence="4">BMAN</strain>
    </source>
</reference>
<dbReference type="SUPFAM" id="SSF48097">
    <property type="entry name" value="Regulator of G-protein signaling, RGS"/>
    <property type="match status" value="1"/>
</dbReference>
<keyword evidence="1" id="KW-0175">Coiled coil</keyword>
<feature type="coiled-coil region" evidence="1">
    <location>
        <begin position="356"/>
        <end position="383"/>
    </location>
</feature>
<dbReference type="EMBL" id="JAPDFW010000103">
    <property type="protein sequence ID" value="KAJ5069618.1"/>
    <property type="molecule type" value="Genomic_DNA"/>
</dbReference>
<feature type="compositionally biased region" description="Polar residues" evidence="2">
    <location>
        <begin position="385"/>
        <end position="402"/>
    </location>
</feature>
<protein>
    <submittedName>
        <fullName evidence="4">Electron carrier/ protein disulfide oxidoreductase</fullName>
    </submittedName>
</protein>
<dbReference type="SUPFAM" id="SSF55785">
    <property type="entry name" value="PYP-like sensor domain (PAS domain)"/>
    <property type="match status" value="1"/>
</dbReference>
<dbReference type="PANTHER" id="PTHR46361:SF3">
    <property type="entry name" value="ELECTRON CARRIER_ PROTEIN DISULFIDE OXIDOREDUCTASE"/>
    <property type="match status" value="1"/>
</dbReference>
<feature type="coiled-coil region" evidence="1">
    <location>
        <begin position="155"/>
        <end position="182"/>
    </location>
</feature>
<evidence type="ECO:0000313" key="5">
    <source>
        <dbReference type="Proteomes" id="UP001149090"/>
    </source>
</evidence>
<dbReference type="Gene3D" id="3.30.450.20">
    <property type="entry name" value="PAS domain"/>
    <property type="match status" value="1"/>
</dbReference>
<keyword evidence="5" id="KW-1185">Reference proteome</keyword>
<comment type="caution">
    <text evidence="4">The sequence shown here is derived from an EMBL/GenBank/DDBJ whole genome shotgun (WGS) entry which is preliminary data.</text>
</comment>
<evidence type="ECO:0000256" key="2">
    <source>
        <dbReference type="SAM" id="MobiDB-lite"/>
    </source>
</evidence>
<dbReference type="InterPro" id="IPR006869">
    <property type="entry name" value="DUF547"/>
</dbReference>